<organism evidence="2 3">
    <name type="scientific">Planktothrix agardhii (strain NIVA-CYA 126/8)</name>
    <dbReference type="NCBI Taxonomy" id="388467"/>
    <lineage>
        <taxon>Bacteria</taxon>
        <taxon>Bacillati</taxon>
        <taxon>Cyanobacteriota</taxon>
        <taxon>Cyanophyceae</taxon>
        <taxon>Oscillatoriophycideae</taxon>
        <taxon>Oscillatoriales</taxon>
        <taxon>Microcoleaceae</taxon>
        <taxon>Planktothrix</taxon>
    </lineage>
</organism>
<keyword evidence="2" id="KW-0614">Plasmid</keyword>
<dbReference type="Pfam" id="PF26355">
    <property type="entry name" value="HTH_VMAP-M9"/>
    <property type="match status" value="1"/>
</dbReference>
<feature type="domain" description="vWA-MoxR associated protein N-terminal HTH" evidence="1">
    <location>
        <begin position="7"/>
        <end position="86"/>
    </location>
</feature>
<sequence length="441" mass="51544">MELTKAVALEKIEQIVFAVIHRHLSPIQKKIIEGCWEGLTYDQIAAQNQYSRTTISNDEAPNLWKLMTQGLGEKVTKFNFKEVLKKRFEKENTSDNRSQSYLIDKQKNHITNGDFYVSYPQIESLFYDKISQPGSLIRLKAPSLMGKTRFVSQIFDHLANQNYRTVSLSFKLADKSHFMNLNKLLRWFCKNVSRQLQLSPQLDDYWDEEDMGSKVSCTTYFEDYLLTHINSPLALCLDDVDWIFPYPEVREDFFGLLRSWYEKAQTRNLWKKLRLVIVHSTDVYIQLNINQSPFNVGVSIELPEFSSGQIQELAHQYSLDLDTVEVEQLINMVGGHPYLIQQAISYLKSSPEITLSQLLQTAATESGIYSHHLREHLLNLRKHPELIKVFKKVVDAKTSVRLDSIQSYQLYSMGLIKWQENEIKLRCNLYHQYFCDRLEDT</sequence>
<evidence type="ECO:0000259" key="1">
    <source>
        <dbReference type="Pfam" id="PF26355"/>
    </source>
</evidence>
<gene>
    <name evidence="2" type="ORF">A19Y_9009</name>
</gene>
<name>A0A073CC54_PLAA1</name>
<dbReference type="InterPro" id="IPR058651">
    <property type="entry name" value="HTH_VMAP-M9"/>
</dbReference>
<dbReference type="RefSeq" id="WP_042158339.1">
    <property type="nucleotide sequence ID" value="NZ_CM002804.1"/>
</dbReference>
<dbReference type="EMBL" id="CM002804">
    <property type="protein sequence ID" value="KEI65218.1"/>
    <property type="molecule type" value="Genomic_DNA"/>
</dbReference>
<dbReference type="AlphaFoldDB" id="A0A073CC54"/>
<dbReference type="Gene3D" id="3.40.50.300">
    <property type="entry name" value="P-loop containing nucleotide triphosphate hydrolases"/>
    <property type="match status" value="1"/>
</dbReference>
<proteinExistence type="predicted"/>
<evidence type="ECO:0000313" key="2">
    <source>
        <dbReference type="EMBL" id="KEI65218.1"/>
    </source>
</evidence>
<dbReference type="InterPro" id="IPR027417">
    <property type="entry name" value="P-loop_NTPase"/>
</dbReference>
<dbReference type="SUPFAM" id="SSF52540">
    <property type="entry name" value="P-loop containing nucleoside triphosphate hydrolases"/>
    <property type="match status" value="1"/>
</dbReference>
<keyword evidence="3" id="KW-1185">Reference proteome</keyword>
<dbReference type="PATRIC" id="fig|388467.6.peg.4634"/>
<dbReference type="HOGENOM" id="CLU_021307_2_1_3"/>
<evidence type="ECO:0000313" key="3">
    <source>
        <dbReference type="Proteomes" id="UP000027395"/>
    </source>
</evidence>
<dbReference type="Pfam" id="PF14516">
    <property type="entry name" value="AAA_35"/>
    <property type="match status" value="1"/>
</dbReference>
<dbReference type="Proteomes" id="UP000027395">
    <property type="component" value="Plasmid pPA115"/>
</dbReference>
<geneLocation type="plasmid" evidence="2 3">
    <name>pPA115</name>
</geneLocation>
<protein>
    <recommendedName>
        <fullName evidence="1">vWA-MoxR associated protein N-terminal HTH domain-containing protein</fullName>
    </recommendedName>
</protein>
<accession>A0A073CC54</accession>
<reference evidence="2 3" key="1">
    <citation type="journal article" date="2014" name="Appl. Environ. Microbiol.">
        <title>Elucidation of insertion elements encoded on plasmids and in vitro construction of shuttle vectors from the toxic cyanobacterium Planktothrix.</title>
        <authorList>
            <person name="Christiansen G."/>
            <person name="Goesmann A."/>
            <person name="Kurmayer R."/>
        </authorList>
    </citation>
    <scope>NUCLEOTIDE SEQUENCE [LARGE SCALE GENOMIC DNA]</scope>
    <source>
        <strain evidence="2 3">NIVA-CYA 126/8</strain>
        <plasmid evidence="2">pPA115</plasmid>
    </source>
</reference>